<organism evidence="2 3">
    <name type="scientific">Candidatus Methylumidiphilus alinenensis</name>
    <dbReference type="NCBI Taxonomy" id="2202197"/>
    <lineage>
        <taxon>Bacteria</taxon>
        <taxon>Pseudomonadati</taxon>
        <taxon>Pseudomonadota</taxon>
        <taxon>Gammaproteobacteria</taxon>
        <taxon>Methylococcales</taxon>
        <taxon>Candidatus Methylumidiphilus</taxon>
    </lineage>
</organism>
<dbReference type="Gene3D" id="3.40.630.30">
    <property type="match status" value="1"/>
</dbReference>
<reference evidence="2 3" key="1">
    <citation type="journal article" date="2018" name="Aquat. Microb. Ecol.">
        <title>Gammaproteobacterial methanotrophs dominate.</title>
        <authorList>
            <person name="Rissanen A.J."/>
            <person name="Saarenheimo J."/>
            <person name="Tiirola M."/>
            <person name="Peura S."/>
            <person name="Aalto S.L."/>
            <person name="Karvinen A."/>
            <person name="Nykanen H."/>
        </authorList>
    </citation>
    <scope>NUCLEOTIDE SEQUENCE [LARGE SCALE GENOMIC DNA]</scope>
    <source>
        <strain evidence="2">AMbin10</strain>
    </source>
</reference>
<dbReference type="InterPro" id="IPR000182">
    <property type="entry name" value="GNAT_dom"/>
</dbReference>
<dbReference type="GO" id="GO:0016747">
    <property type="term" value="F:acyltransferase activity, transferring groups other than amino-acyl groups"/>
    <property type="evidence" value="ECO:0007669"/>
    <property type="project" value="InterPro"/>
</dbReference>
<comment type="caution">
    <text evidence="2">The sequence shown here is derived from an EMBL/GenBank/DDBJ whole genome shotgun (WGS) entry which is preliminary data.</text>
</comment>
<dbReference type="Pfam" id="PF00583">
    <property type="entry name" value="Acetyltransf_1"/>
    <property type="match status" value="1"/>
</dbReference>
<dbReference type="PANTHER" id="PTHR39173:SF1">
    <property type="entry name" value="ACETYLTRANSFERASE"/>
    <property type="match status" value="1"/>
</dbReference>
<evidence type="ECO:0000313" key="3">
    <source>
        <dbReference type="Proteomes" id="UP000249396"/>
    </source>
</evidence>
<dbReference type="CDD" id="cd04301">
    <property type="entry name" value="NAT_SF"/>
    <property type="match status" value="1"/>
</dbReference>
<name>A0A2W4RIB5_9GAMM</name>
<dbReference type="AlphaFoldDB" id="A0A2W4RIB5"/>
<accession>A0A2W4RIB5</accession>
<dbReference type="PROSITE" id="PS51186">
    <property type="entry name" value="GNAT"/>
    <property type="match status" value="1"/>
</dbReference>
<dbReference type="InterPro" id="IPR016181">
    <property type="entry name" value="Acyl_CoA_acyltransferase"/>
</dbReference>
<protein>
    <recommendedName>
        <fullName evidence="1">N-acetyltransferase domain-containing protein</fullName>
    </recommendedName>
</protein>
<dbReference type="Proteomes" id="UP000249396">
    <property type="component" value="Unassembled WGS sequence"/>
</dbReference>
<dbReference type="EMBL" id="QJPH01000183">
    <property type="protein sequence ID" value="PZN83582.1"/>
    <property type="molecule type" value="Genomic_DNA"/>
</dbReference>
<dbReference type="PANTHER" id="PTHR39173">
    <property type="entry name" value="ACETYLTRANSFERASE"/>
    <property type="match status" value="1"/>
</dbReference>
<sequence length="173" mass="18920">MKLQAISTKAPPGSLELLTALGEEGENGFGGTPVGSDPEKLDDWLDYCVHIATSPPLSDDFVRQTNYWIIDNMGFVVGLVRIFPRINKALINKGGHFGYYVVPAHRRKGYGKAAIRLALDKLRAKGVKQALVTVDSHNTVSLSLVKALGGAMEDERIDDETGQAFCRFWLGTD</sequence>
<gene>
    <name evidence="2" type="ORF">DM484_04075</name>
</gene>
<dbReference type="SUPFAM" id="SSF55729">
    <property type="entry name" value="Acyl-CoA N-acyltransferases (Nat)"/>
    <property type="match status" value="1"/>
</dbReference>
<feature type="domain" description="N-acetyltransferase" evidence="1">
    <location>
        <begin position="1"/>
        <end position="173"/>
    </location>
</feature>
<proteinExistence type="predicted"/>
<evidence type="ECO:0000313" key="2">
    <source>
        <dbReference type="EMBL" id="PZN83582.1"/>
    </source>
</evidence>
<evidence type="ECO:0000259" key="1">
    <source>
        <dbReference type="PROSITE" id="PS51186"/>
    </source>
</evidence>